<proteinExistence type="predicted"/>
<accession>A0AAE7ELL5</accession>
<evidence type="ECO:0000313" key="1">
    <source>
        <dbReference type="EMBL" id="MBC3211951.1"/>
    </source>
</evidence>
<dbReference type="EMBL" id="JACNYO010000005">
    <property type="protein sequence ID" value="MBC3211951.1"/>
    <property type="molecule type" value="Genomic_DNA"/>
</dbReference>
<reference evidence="1" key="2">
    <citation type="submission" date="2020-08" db="EMBL/GenBank/DDBJ databases">
        <title>Food and environmental bacterial isolates.</title>
        <authorList>
            <person name="Richter L."/>
            <person name="Du Plessis E.M."/>
            <person name="Duvenage S."/>
            <person name="Allam M."/>
            <person name="Korsten L."/>
        </authorList>
    </citation>
    <scope>NUCLEOTIDE SEQUENCE</scope>
    <source>
        <strain evidence="1">UPMP2127</strain>
    </source>
</reference>
<dbReference type="RefSeq" id="WP_173410053.1">
    <property type="nucleotide sequence ID" value="NZ_CP054160.3"/>
</dbReference>
<dbReference type="EMBL" id="CP054160">
    <property type="protein sequence ID" value="QKJ61154.1"/>
    <property type="molecule type" value="Genomic_DNA"/>
</dbReference>
<name>A0AAE7ELL5_SERFO</name>
<gene>
    <name evidence="2" type="ORF">G9399_26355</name>
    <name evidence="1" type="ORF">H8J20_07355</name>
</gene>
<dbReference type="PROSITE" id="PS51257">
    <property type="entry name" value="PROKAR_LIPOPROTEIN"/>
    <property type="match status" value="1"/>
</dbReference>
<organism evidence="2 3">
    <name type="scientific">Serratia fonticola</name>
    <dbReference type="NCBI Taxonomy" id="47917"/>
    <lineage>
        <taxon>Bacteria</taxon>
        <taxon>Pseudomonadati</taxon>
        <taxon>Pseudomonadota</taxon>
        <taxon>Gammaproteobacteria</taxon>
        <taxon>Enterobacterales</taxon>
        <taxon>Yersiniaceae</taxon>
        <taxon>Serratia</taxon>
    </lineage>
</organism>
<reference evidence="2" key="3">
    <citation type="submission" date="2022-06" db="EMBL/GenBank/DDBJ databases">
        <title>Genome sequences of seven Enterobacteriaceae strains isolated from Canadian wastewater treatment facilities.</title>
        <authorList>
            <person name="Huang H."/>
            <person name="Chmara J.T."/>
            <person name="Duceppe M.-O."/>
        </authorList>
    </citation>
    <scope>NUCLEOTIDE SEQUENCE</scope>
    <source>
        <strain evidence="2">HH13</strain>
    </source>
</reference>
<reference evidence="3" key="1">
    <citation type="submission" date="2020-03" db="EMBL/GenBank/DDBJ databases">
        <title>Genome sequences of seven Enterobacteriaceae strains isolated from Canadian wastewater treatment facilities.</title>
        <authorList>
            <person name="Huang H."/>
            <person name="Chmara J.T."/>
            <person name="Duceppe M.-O."/>
        </authorList>
    </citation>
    <scope>NUCLEOTIDE SEQUENCE [LARGE SCALE GENOMIC DNA]</scope>
    <source>
        <strain evidence="3">Biosolid 3</strain>
    </source>
</reference>
<sequence length="96" mass="10721">MKFIQAKKIFFKKGFIISIPLITVMLTGCDSPEKRQFMTGCKIATHNGSVCACAWEKMSAIYPPKLLKAIGEQKVAAPFGFQSDMTNSLQQCIREE</sequence>
<protein>
    <recommendedName>
        <fullName evidence="4">Lipoprotein</fullName>
    </recommendedName>
</protein>
<dbReference type="Proteomes" id="UP000503464">
    <property type="component" value="Chromosome"/>
</dbReference>
<evidence type="ECO:0008006" key="4">
    <source>
        <dbReference type="Google" id="ProtNLM"/>
    </source>
</evidence>
<dbReference type="AlphaFoldDB" id="A0AAE7ELL5"/>
<dbReference type="Proteomes" id="UP000659084">
    <property type="component" value="Unassembled WGS sequence"/>
</dbReference>
<evidence type="ECO:0000313" key="3">
    <source>
        <dbReference type="Proteomes" id="UP000503464"/>
    </source>
</evidence>
<evidence type="ECO:0000313" key="2">
    <source>
        <dbReference type="EMBL" id="QKJ61154.1"/>
    </source>
</evidence>